<reference evidence="6" key="1">
    <citation type="submission" date="2022-12" db="EMBL/GenBank/DDBJ databases">
        <title>Draft genome assemblies for two species of Escallonia (Escalloniales).</title>
        <authorList>
            <person name="Chanderbali A."/>
            <person name="Dervinis C."/>
            <person name="Anghel I."/>
            <person name="Soltis D."/>
            <person name="Soltis P."/>
            <person name="Zapata F."/>
        </authorList>
    </citation>
    <scope>NUCLEOTIDE SEQUENCE</scope>
    <source>
        <strain evidence="6">UCBG92.1500</strain>
        <tissue evidence="6">Leaf</tissue>
    </source>
</reference>
<comment type="caution">
    <text evidence="6">The sequence shown here is derived from an EMBL/GenBank/DDBJ whole genome shotgun (WGS) entry which is preliminary data.</text>
</comment>
<gene>
    <name evidence="6" type="ORF">RJ640_028401</name>
</gene>
<evidence type="ECO:0000256" key="4">
    <source>
        <dbReference type="ARBA" id="ARBA00022729"/>
    </source>
</evidence>
<dbReference type="Proteomes" id="UP001187471">
    <property type="component" value="Unassembled WGS sequence"/>
</dbReference>
<keyword evidence="7" id="KW-1185">Reference proteome</keyword>
<evidence type="ECO:0000313" key="7">
    <source>
        <dbReference type="Proteomes" id="UP001187471"/>
    </source>
</evidence>
<accession>A0AA88QMU0</accession>
<evidence type="ECO:0000256" key="3">
    <source>
        <dbReference type="ARBA" id="ARBA00022525"/>
    </source>
</evidence>
<keyword evidence="3" id="KW-0964">Secreted</keyword>
<sequence>MICNVQAYIVVGNPVVECPARCLWPFHLTSGNIMALSPPSGEESADAIVFHFAAALAATVSNPFGTGFYAKHQGKDKAAVVEVATACFGVFGSGAFPGYSGRVRIDPKNGAGFNAHGLNHSKYLSPAVWDLNNSSCWTTVYLGTVTFFRSTVPYSFHASVAGTSTSISVETDPHVLMAATGVKAEVAGRAWNSFWDDDFGMTAPPIIDELDFRLCNFISSLNDYTELNDIGEMLGREEATAVGFWKGTLERKGPRAKHVIPISMLMLRY</sequence>
<protein>
    <submittedName>
        <fullName evidence="6">Uncharacterized protein</fullName>
    </submittedName>
</protein>
<dbReference type="InterPro" id="IPR006766">
    <property type="entry name" value="EXORDIUM-like"/>
</dbReference>
<name>A0AA88QMU0_9ASTE</name>
<keyword evidence="2" id="KW-0052">Apoplast</keyword>
<comment type="subcellular location">
    <subcellularLocation>
        <location evidence="1">Secreted</location>
        <location evidence="1">Extracellular space</location>
        <location evidence="1">Apoplast</location>
    </subcellularLocation>
</comment>
<dbReference type="PANTHER" id="PTHR31279:SF13">
    <property type="entry name" value="PROTEIN EXORDIUM-LIKE 6"/>
    <property type="match status" value="1"/>
</dbReference>
<dbReference type="PANTHER" id="PTHR31279">
    <property type="entry name" value="PROTEIN EXORDIUM-LIKE 5"/>
    <property type="match status" value="1"/>
</dbReference>
<dbReference type="Pfam" id="PF04674">
    <property type="entry name" value="Phi_1"/>
    <property type="match status" value="1"/>
</dbReference>
<dbReference type="EMBL" id="JAVXUO010002486">
    <property type="protein sequence ID" value="KAK2972873.1"/>
    <property type="molecule type" value="Genomic_DNA"/>
</dbReference>
<comment type="similarity">
    <text evidence="5">Belongs to the EXORDIUM family.</text>
</comment>
<dbReference type="GO" id="GO:0048046">
    <property type="term" value="C:apoplast"/>
    <property type="evidence" value="ECO:0007669"/>
    <property type="project" value="UniProtKB-SubCell"/>
</dbReference>
<dbReference type="AlphaFoldDB" id="A0AA88QMU0"/>
<feature type="non-terminal residue" evidence="6">
    <location>
        <position position="269"/>
    </location>
</feature>
<keyword evidence="4" id="KW-0732">Signal</keyword>
<organism evidence="6 7">
    <name type="scientific">Escallonia rubra</name>
    <dbReference type="NCBI Taxonomy" id="112253"/>
    <lineage>
        <taxon>Eukaryota</taxon>
        <taxon>Viridiplantae</taxon>
        <taxon>Streptophyta</taxon>
        <taxon>Embryophyta</taxon>
        <taxon>Tracheophyta</taxon>
        <taxon>Spermatophyta</taxon>
        <taxon>Magnoliopsida</taxon>
        <taxon>eudicotyledons</taxon>
        <taxon>Gunneridae</taxon>
        <taxon>Pentapetalae</taxon>
        <taxon>asterids</taxon>
        <taxon>campanulids</taxon>
        <taxon>Escalloniales</taxon>
        <taxon>Escalloniaceae</taxon>
        <taxon>Escallonia</taxon>
    </lineage>
</organism>
<evidence type="ECO:0000313" key="6">
    <source>
        <dbReference type="EMBL" id="KAK2972873.1"/>
    </source>
</evidence>
<evidence type="ECO:0000256" key="5">
    <source>
        <dbReference type="ARBA" id="ARBA00023591"/>
    </source>
</evidence>
<evidence type="ECO:0000256" key="2">
    <source>
        <dbReference type="ARBA" id="ARBA00022523"/>
    </source>
</evidence>
<evidence type="ECO:0000256" key="1">
    <source>
        <dbReference type="ARBA" id="ARBA00004271"/>
    </source>
</evidence>
<proteinExistence type="inferred from homology"/>